<feature type="transmembrane region" description="Helical" evidence="1">
    <location>
        <begin position="142"/>
        <end position="167"/>
    </location>
</feature>
<dbReference type="AlphaFoldDB" id="A0AAJ0FKI7"/>
<feature type="transmembrane region" description="Helical" evidence="1">
    <location>
        <begin position="70"/>
        <end position="91"/>
    </location>
</feature>
<reference evidence="2" key="1">
    <citation type="submission" date="2023-06" db="EMBL/GenBank/DDBJ databases">
        <title>Genome-scale phylogeny and comparative genomics of the fungal order Sordariales.</title>
        <authorList>
            <consortium name="Lawrence Berkeley National Laboratory"/>
            <person name="Hensen N."/>
            <person name="Bonometti L."/>
            <person name="Westerberg I."/>
            <person name="Brannstrom I.O."/>
            <person name="Guillou S."/>
            <person name="Cros-Aarteil S."/>
            <person name="Calhoun S."/>
            <person name="Haridas S."/>
            <person name="Kuo A."/>
            <person name="Mondo S."/>
            <person name="Pangilinan J."/>
            <person name="Riley R."/>
            <person name="Labutti K."/>
            <person name="Andreopoulos B."/>
            <person name="Lipzen A."/>
            <person name="Chen C."/>
            <person name="Yanf M."/>
            <person name="Daum C."/>
            <person name="Ng V."/>
            <person name="Clum A."/>
            <person name="Steindorff A."/>
            <person name="Ohm R."/>
            <person name="Martin F."/>
            <person name="Silar P."/>
            <person name="Natvig D."/>
            <person name="Lalanne C."/>
            <person name="Gautier V."/>
            <person name="Ament-Velasquez S.L."/>
            <person name="Kruys A."/>
            <person name="Hutchinson M.I."/>
            <person name="Powell A.J."/>
            <person name="Barry K."/>
            <person name="Miller A.N."/>
            <person name="Grigoriev I.V."/>
            <person name="Debuchy R."/>
            <person name="Gladieux P."/>
            <person name="Thoren M.H."/>
            <person name="Johannesson H."/>
        </authorList>
    </citation>
    <scope>NUCLEOTIDE SEQUENCE</scope>
    <source>
        <strain evidence="2">8032-3</strain>
    </source>
</reference>
<evidence type="ECO:0000313" key="2">
    <source>
        <dbReference type="EMBL" id="KAK1771117.1"/>
    </source>
</evidence>
<keyword evidence="1" id="KW-1133">Transmembrane helix</keyword>
<sequence length="182" mass="18911">MTLASILTPNWVSYSVSTASGGVFSRSVGLHRSCSSVADPPCRPFPSAEECGDGGGEGRHFCSAWRTTGFLMNLAAVAELAALVGFLVTMAGGRAKREAGWRVVATLLVLVAAAQLVAVAIVAYLFDNNDKFLVPGWRLDTSWVLCTVSASVALLSGLGLAVSAFALPPEDGYEFLADPAGV</sequence>
<evidence type="ECO:0000256" key="1">
    <source>
        <dbReference type="SAM" id="Phobius"/>
    </source>
</evidence>
<keyword evidence="1" id="KW-0472">Membrane</keyword>
<protein>
    <submittedName>
        <fullName evidence="2">Lysine-sensitive aspartokinase</fullName>
    </submittedName>
</protein>
<feature type="transmembrane region" description="Helical" evidence="1">
    <location>
        <begin position="103"/>
        <end position="126"/>
    </location>
</feature>
<dbReference type="RefSeq" id="XP_060287330.1">
    <property type="nucleotide sequence ID" value="XM_060429659.1"/>
</dbReference>
<comment type="caution">
    <text evidence="2">The sequence shown here is derived from an EMBL/GenBank/DDBJ whole genome shotgun (WGS) entry which is preliminary data.</text>
</comment>
<organism evidence="2 3">
    <name type="scientific">Phialemonium atrogriseum</name>
    <dbReference type="NCBI Taxonomy" id="1093897"/>
    <lineage>
        <taxon>Eukaryota</taxon>
        <taxon>Fungi</taxon>
        <taxon>Dikarya</taxon>
        <taxon>Ascomycota</taxon>
        <taxon>Pezizomycotina</taxon>
        <taxon>Sordariomycetes</taxon>
        <taxon>Sordariomycetidae</taxon>
        <taxon>Cephalothecales</taxon>
        <taxon>Cephalothecaceae</taxon>
        <taxon>Phialemonium</taxon>
    </lineage>
</organism>
<dbReference type="Proteomes" id="UP001244011">
    <property type="component" value="Unassembled WGS sequence"/>
</dbReference>
<gene>
    <name evidence="2" type="ORF">QBC33DRAFT_555609</name>
</gene>
<keyword evidence="1" id="KW-0812">Transmembrane</keyword>
<proteinExistence type="predicted"/>
<dbReference type="Gene3D" id="1.20.140.150">
    <property type="match status" value="1"/>
</dbReference>
<name>A0AAJ0FKI7_9PEZI</name>
<keyword evidence="3" id="KW-1185">Reference proteome</keyword>
<dbReference type="GeneID" id="85312846"/>
<evidence type="ECO:0000313" key="3">
    <source>
        <dbReference type="Proteomes" id="UP001244011"/>
    </source>
</evidence>
<accession>A0AAJ0FKI7</accession>
<dbReference type="EMBL" id="MU838999">
    <property type="protein sequence ID" value="KAK1771117.1"/>
    <property type="molecule type" value="Genomic_DNA"/>
</dbReference>